<evidence type="ECO:0000313" key="2">
    <source>
        <dbReference type="EMBL" id="NDO40251.1"/>
    </source>
</evidence>
<dbReference type="CDD" id="cd00093">
    <property type="entry name" value="HTH_XRE"/>
    <property type="match status" value="1"/>
</dbReference>
<dbReference type="SUPFAM" id="SSF47413">
    <property type="entry name" value="lambda repressor-like DNA-binding domains"/>
    <property type="match status" value="1"/>
</dbReference>
<dbReference type="AlphaFoldDB" id="A0A845T7C0"/>
<reference evidence="2 3" key="1">
    <citation type="submission" date="2019-06" db="EMBL/GenBank/DDBJ databases">
        <title>Draft genome sequences of 15 bacterial species constituting the stable defined intestinal microbiota of the GM15 gnotobiotic mouse model.</title>
        <authorList>
            <person name="Elie C."/>
            <person name="Mathieu A."/>
            <person name="Saliou A."/>
            <person name="Darnaud M."/>
            <person name="Leulier F."/>
            <person name="Tamellini A."/>
        </authorList>
    </citation>
    <scope>NUCLEOTIDE SEQUENCE [LARGE SCALE GENOMIC DNA]</scope>
    <source>
        <strain evidence="2 3">JM4-15</strain>
    </source>
</reference>
<dbReference type="Proteomes" id="UP000462501">
    <property type="component" value="Unassembled WGS sequence"/>
</dbReference>
<gene>
    <name evidence="2" type="ORF">FMM72_13615</name>
</gene>
<proteinExistence type="predicted"/>
<comment type="caution">
    <text evidence="2">The sequence shown here is derived from an EMBL/GenBank/DDBJ whole genome shotgun (WGS) entry which is preliminary data.</text>
</comment>
<evidence type="ECO:0000259" key="1">
    <source>
        <dbReference type="PROSITE" id="PS50943"/>
    </source>
</evidence>
<dbReference type="InterPro" id="IPR001387">
    <property type="entry name" value="Cro/C1-type_HTH"/>
</dbReference>
<dbReference type="InterPro" id="IPR010982">
    <property type="entry name" value="Lambda_DNA-bd_dom_sf"/>
</dbReference>
<organism evidence="2 3">
    <name type="scientific">Anaerotruncus colihominis</name>
    <dbReference type="NCBI Taxonomy" id="169435"/>
    <lineage>
        <taxon>Bacteria</taxon>
        <taxon>Bacillati</taxon>
        <taxon>Bacillota</taxon>
        <taxon>Clostridia</taxon>
        <taxon>Eubacteriales</taxon>
        <taxon>Oscillospiraceae</taxon>
        <taxon>Anaerotruncus</taxon>
    </lineage>
</organism>
<dbReference type="RefSeq" id="WP_162221727.1">
    <property type="nucleotide sequence ID" value="NZ_JANJZM010000003.1"/>
</dbReference>
<dbReference type="GO" id="GO:0003677">
    <property type="term" value="F:DNA binding"/>
    <property type="evidence" value="ECO:0007669"/>
    <property type="project" value="InterPro"/>
</dbReference>
<dbReference type="Gene3D" id="1.10.260.40">
    <property type="entry name" value="lambda repressor-like DNA-binding domains"/>
    <property type="match status" value="1"/>
</dbReference>
<name>A0A845T7C0_9FIRM</name>
<sequence>MGKEKNELAVEIGRRIATRRNQLGLTQAQAAELAGLTQQFFASVETGLKNIRAESIIKVSKALNISTDYLLTGMVTNFERHELMGLLETLDENRFFEMENIIRDVLKFGGYDTNL</sequence>
<dbReference type="PROSITE" id="PS50943">
    <property type="entry name" value="HTH_CROC1"/>
    <property type="match status" value="1"/>
</dbReference>
<feature type="domain" description="HTH cro/C1-type" evidence="1">
    <location>
        <begin position="16"/>
        <end position="70"/>
    </location>
</feature>
<dbReference type="SMART" id="SM00530">
    <property type="entry name" value="HTH_XRE"/>
    <property type="match status" value="1"/>
</dbReference>
<dbReference type="EMBL" id="VIQT01000019">
    <property type="protein sequence ID" value="NDO40251.1"/>
    <property type="molecule type" value="Genomic_DNA"/>
</dbReference>
<accession>A0A845T7C0</accession>
<evidence type="ECO:0000313" key="3">
    <source>
        <dbReference type="Proteomes" id="UP000462501"/>
    </source>
</evidence>
<dbReference type="Pfam" id="PF01381">
    <property type="entry name" value="HTH_3"/>
    <property type="match status" value="1"/>
</dbReference>
<protein>
    <submittedName>
        <fullName evidence="2">Helix-turn-helix transcriptional regulator</fullName>
    </submittedName>
</protein>